<gene>
    <name evidence="1" type="ORF">BK750_00140</name>
</gene>
<name>A0A9X6R5L8_BACTJ</name>
<evidence type="ECO:0000313" key="1">
    <source>
        <dbReference type="EMBL" id="OUB78432.1"/>
    </source>
</evidence>
<organism evidence="1 2">
    <name type="scientific">Bacillus thuringiensis subsp. jegathesan</name>
    <dbReference type="NCBI Taxonomy" id="56955"/>
    <lineage>
        <taxon>Bacteria</taxon>
        <taxon>Bacillati</taxon>
        <taxon>Bacillota</taxon>
        <taxon>Bacilli</taxon>
        <taxon>Bacillales</taxon>
        <taxon>Bacillaceae</taxon>
        <taxon>Bacillus</taxon>
        <taxon>Bacillus cereus group</taxon>
    </lineage>
</organism>
<accession>A0A9X6R5L8</accession>
<comment type="caution">
    <text evidence="1">The sequence shown here is derived from an EMBL/GenBank/DDBJ whole genome shotgun (WGS) entry which is preliminary data.</text>
</comment>
<evidence type="ECO:0000313" key="2">
    <source>
        <dbReference type="Proteomes" id="UP000194853"/>
    </source>
</evidence>
<dbReference type="Proteomes" id="UP000194853">
    <property type="component" value="Unassembled WGS sequence"/>
</dbReference>
<proteinExistence type="predicted"/>
<dbReference type="EMBL" id="MOOS01000002">
    <property type="protein sequence ID" value="OUB78432.1"/>
    <property type="molecule type" value="Genomic_DNA"/>
</dbReference>
<reference evidence="1 2" key="1">
    <citation type="submission" date="2016-10" db="EMBL/GenBank/DDBJ databases">
        <title>Comparative genomics of Bacillus thuringiensis reveals a path to pathogens against multiple invertebrate hosts.</title>
        <authorList>
            <person name="Zheng J."/>
            <person name="Gao Q."/>
            <person name="Liu H."/>
            <person name="Peng D."/>
            <person name="Ruan L."/>
            <person name="Sun M."/>
        </authorList>
    </citation>
    <scope>NUCLEOTIDE SEQUENCE [LARGE SCALE GENOMIC DNA]</scope>
    <source>
        <strain evidence="1">BGSC 4CF1</strain>
    </source>
</reference>
<dbReference type="AlphaFoldDB" id="A0A9X6R5L8"/>
<dbReference type="RefSeq" id="WP_086403540.1">
    <property type="nucleotide sequence ID" value="NZ_MOOS01000002.1"/>
</dbReference>
<protein>
    <submittedName>
        <fullName evidence="1">Uncharacterized protein</fullName>
    </submittedName>
</protein>
<sequence length="201" mass="22664">MNMKSTIAGLVALIVFVGLATFGFNNYRKVNDLEQKVSKEKTVNAENKKRITELEKLNKEANYKLHYANSNTQDHVKKAAVSFLEAFFTYDTGKGERGWTKIKNFATENGYNSVKPAGEDVSQIAPTEKDKTIVMKYKDSELYINSIIDNPNKSNVFAIVKYSTTVNGTTSDGEMMFKLDLVNQNGTWLVDKMLPLPLQEK</sequence>